<organism evidence="3 4">
    <name type="scientific">Aristolochia fimbriata</name>
    <name type="common">White veined hardy Dutchman's pipe vine</name>
    <dbReference type="NCBI Taxonomy" id="158543"/>
    <lineage>
        <taxon>Eukaryota</taxon>
        <taxon>Viridiplantae</taxon>
        <taxon>Streptophyta</taxon>
        <taxon>Embryophyta</taxon>
        <taxon>Tracheophyta</taxon>
        <taxon>Spermatophyta</taxon>
        <taxon>Magnoliopsida</taxon>
        <taxon>Magnoliidae</taxon>
        <taxon>Piperales</taxon>
        <taxon>Aristolochiaceae</taxon>
        <taxon>Aristolochia</taxon>
    </lineage>
</organism>
<keyword evidence="1 2" id="KW-0732">Signal</keyword>
<feature type="signal peptide" evidence="2">
    <location>
        <begin position="1"/>
        <end position="22"/>
    </location>
</feature>
<reference evidence="3 4" key="1">
    <citation type="submission" date="2021-07" db="EMBL/GenBank/DDBJ databases">
        <title>The Aristolochia fimbriata genome: insights into angiosperm evolution, floral development and chemical biosynthesis.</title>
        <authorList>
            <person name="Jiao Y."/>
        </authorList>
    </citation>
    <scope>NUCLEOTIDE SEQUENCE [LARGE SCALE GENOMIC DNA]</scope>
    <source>
        <strain evidence="3">IBCAS-2021</strain>
        <tissue evidence="3">Leaf</tissue>
    </source>
</reference>
<proteinExistence type="predicted"/>
<sequence length="213" mass="23781">MATWFNLLCAALLLGLCPQGSAVGPCNLSHIRVRQSRTDKVVEGQPEYEVVISNLCHCPQKNVKLRCATGGLSTVEALDPTVLRDVGDGKCLVNGGHPIVQGSSVRFTYAWLTPSDLPPAESQIDKTDRFPASLIPTLYTFCTNLTWNGKTDEIGIGLRFSILCEAGRVREAHGSVLRRRRRKDSKVRYFDYLPLFLPPLVLLHWDLKIEYEN</sequence>
<comment type="caution">
    <text evidence="3">The sequence shown here is derived from an EMBL/GenBank/DDBJ whole genome shotgun (WGS) entry which is preliminary data.</text>
</comment>
<dbReference type="PANTHER" id="PTHR33184:SF72">
    <property type="entry name" value="BETA-1,3-N-ACETYLGLUCOSAMINYLTRANSFERASE FAMILY PROTEIN"/>
    <property type="match status" value="1"/>
</dbReference>
<dbReference type="InterPro" id="IPR040361">
    <property type="entry name" value="TPD1"/>
</dbReference>
<dbReference type="EMBL" id="JAINDJ010000005">
    <property type="protein sequence ID" value="KAG9445858.1"/>
    <property type="molecule type" value="Genomic_DNA"/>
</dbReference>
<name>A0AAV7EAW0_ARIFI</name>
<dbReference type="AlphaFoldDB" id="A0AAV7EAW0"/>
<dbReference type="Pfam" id="PF24068">
    <property type="entry name" value="TPD1_C"/>
    <property type="match status" value="1"/>
</dbReference>
<evidence type="ECO:0000256" key="2">
    <source>
        <dbReference type="SAM" id="SignalP"/>
    </source>
</evidence>
<protein>
    <submittedName>
        <fullName evidence="3">Uncharacterized protein</fullName>
    </submittedName>
</protein>
<dbReference type="Proteomes" id="UP000825729">
    <property type="component" value="Unassembled WGS sequence"/>
</dbReference>
<dbReference type="GO" id="GO:0001709">
    <property type="term" value="P:cell fate determination"/>
    <property type="evidence" value="ECO:0007669"/>
    <property type="project" value="TreeGrafter"/>
</dbReference>
<dbReference type="PANTHER" id="PTHR33184">
    <property type="entry name" value="PROTEIN TAPETUM DETERMINANT 1-LIKE-RELATED"/>
    <property type="match status" value="1"/>
</dbReference>
<gene>
    <name evidence="3" type="ORF">H6P81_011986</name>
</gene>
<keyword evidence="4" id="KW-1185">Reference proteome</keyword>
<feature type="chain" id="PRO_5043787235" evidence="2">
    <location>
        <begin position="23"/>
        <end position="213"/>
    </location>
</feature>
<evidence type="ECO:0000313" key="3">
    <source>
        <dbReference type="EMBL" id="KAG9445858.1"/>
    </source>
</evidence>
<evidence type="ECO:0000256" key="1">
    <source>
        <dbReference type="ARBA" id="ARBA00022729"/>
    </source>
</evidence>
<accession>A0AAV7EAW0</accession>
<evidence type="ECO:0000313" key="4">
    <source>
        <dbReference type="Proteomes" id="UP000825729"/>
    </source>
</evidence>